<dbReference type="Pfam" id="PF20865">
    <property type="entry name" value="FAM186A-B_C"/>
    <property type="match status" value="2"/>
</dbReference>
<name>A0A8D2JEW6_VARKO</name>
<dbReference type="Ensembl" id="ENSVKKT00000007968.1">
    <property type="protein sequence ID" value="ENSVKKP00000007767.1"/>
    <property type="gene ID" value="ENSVKKG00000005560.1"/>
</dbReference>
<dbReference type="OMA" id="WINIEAQ"/>
<organism evidence="3 4">
    <name type="scientific">Varanus komodoensis</name>
    <name type="common">Komodo dragon</name>
    <dbReference type="NCBI Taxonomy" id="61221"/>
    <lineage>
        <taxon>Eukaryota</taxon>
        <taxon>Metazoa</taxon>
        <taxon>Chordata</taxon>
        <taxon>Craniata</taxon>
        <taxon>Vertebrata</taxon>
        <taxon>Euteleostomi</taxon>
        <taxon>Lepidosauria</taxon>
        <taxon>Squamata</taxon>
        <taxon>Bifurcata</taxon>
        <taxon>Unidentata</taxon>
        <taxon>Episquamata</taxon>
        <taxon>Toxicofera</taxon>
        <taxon>Anguimorpha</taxon>
        <taxon>Paleoanguimorpha</taxon>
        <taxon>Varanoidea</taxon>
        <taxon>Varanidae</taxon>
        <taxon>Varanus</taxon>
    </lineage>
</organism>
<dbReference type="Proteomes" id="UP000694545">
    <property type="component" value="Unplaced"/>
</dbReference>
<evidence type="ECO:0000313" key="4">
    <source>
        <dbReference type="Proteomes" id="UP000694545"/>
    </source>
</evidence>
<protein>
    <recommendedName>
        <fullName evidence="2">FAM186A/B C-terminal domain-containing protein</fullName>
    </recommendedName>
</protein>
<dbReference type="PANTHER" id="PTHR33590:SF1">
    <property type="entry name" value="PDZ DOMAIN-CONTAINING PROTEIN"/>
    <property type="match status" value="1"/>
</dbReference>
<feature type="domain" description="FAM186A/B C-terminal" evidence="2">
    <location>
        <begin position="153"/>
        <end position="304"/>
    </location>
</feature>
<feature type="domain" description="FAM186A/B C-terminal" evidence="2">
    <location>
        <begin position="310"/>
        <end position="365"/>
    </location>
</feature>
<reference evidence="3" key="2">
    <citation type="submission" date="2025-09" db="UniProtKB">
        <authorList>
            <consortium name="Ensembl"/>
        </authorList>
    </citation>
    <scope>IDENTIFICATION</scope>
</reference>
<accession>A0A8D2JEW6</accession>
<sequence>MEALRQEQLEKQQQYKKWQQEQEERQKELQRLWKKRWQEQQEKWHHQLHLQKVQLHQCQEKGRKLAEKQQKVKVEVEKSLPPKLKIVVGTSLGQPTKPCKVSPAQTDRQLSTTPEQTPTPSTEFEQEPFELETTVFPKLLPKADEGPVVGTTEKRYSINVEAQRKNLELLKEATQKADIPPDLYAKTEVIIKQALQNNAERLALLFKKYMSLYHLQEARKKITIQLEAAKEANDSIEMQNLYKMVEKLDTHQKKVMGKWMVKQNAVEKKRHYCFEKMITLFTQVRLNCNLCLSSPSPLMVKGGADTQKVQLFLFLCREPSSEQIESLWKTDITELSIPLGPKVPVSLLWSEAYGFPDIPRFLELDISSVRKKPLQNIRTR</sequence>
<evidence type="ECO:0000259" key="2">
    <source>
        <dbReference type="Pfam" id="PF20865"/>
    </source>
</evidence>
<dbReference type="InterPro" id="IPR049146">
    <property type="entry name" value="FAM186A_B_C"/>
</dbReference>
<feature type="region of interest" description="Disordered" evidence="1">
    <location>
        <begin position="91"/>
        <end position="127"/>
    </location>
</feature>
<dbReference type="AlphaFoldDB" id="A0A8D2JEW6"/>
<feature type="compositionally biased region" description="Low complexity" evidence="1">
    <location>
        <begin position="111"/>
        <end position="123"/>
    </location>
</feature>
<proteinExistence type="predicted"/>
<keyword evidence="4" id="KW-1185">Reference proteome</keyword>
<dbReference type="PANTHER" id="PTHR33590">
    <property type="entry name" value="GLUTENIN, HIGH MOLECULAR WEIGHT SUBUNIT PW212-RELATED PROTEIN"/>
    <property type="match status" value="1"/>
</dbReference>
<reference evidence="3" key="1">
    <citation type="submission" date="2025-08" db="UniProtKB">
        <authorList>
            <consortium name="Ensembl"/>
        </authorList>
    </citation>
    <scope>IDENTIFICATION</scope>
</reference>
<evidence type="ECO:0000313" key="3">
    <source>
        <dbReference type="Ensembl" id="ENSVKKP00000007767.1"/>
    </source>
</evidence>
<evidence type="ECO:0000256" key="1">
    <source>
        <dbReference type="SAM" id="MobiDB-lite"/>
    </source>
</evidence>